<accession>A0A815MSD5</accession>
<dbReference type="Proteomes" id="UP000663834">
    <property type="component" value="Unassembled WGS sequence"/>
</dbReference>
<sequence>MFMRYHMMRFDIKFFVVLFALVSVVALGQRIEEDCAANSETAEICFQYISSACKNTTFIADRLSYGNSCSNISLFWSGPMNNMTIFFDSHSLKSYELCISQVACTKAFYTTEDRHEIPIKWNPSNEEPVCFPALNGNRPAMRFRFDAGDRWICYGTTINFFYKF</sequence>
<evidence type="ECO:0000313" key="2">
    <source>
        <dbReference type="EMBL" id="CAF1422235.1"/>
    </source>
</evidence>
<dbReference type="EMBL" id="CAJNOW010004576">
    <property type="protein sequence ID" value="CAF1422235.1"/>
    <property type="molecule type" value="Genomic_DNA"/>
</dbReference>
<reference evidence="2" key="1">
    <citation type="submission" date="2021-02" db="EMBL/GenBank/DDBJ databases">
        <authorList>
            <person name="Nowell W R."/>
        </authorList>
    </citation>
    <scope>NUCLEOTIDE SEQUENCE</scope>
</reference>
<gene>
    <name evidence="2" type="ORF">KQP761_LOCUS10632</name>
</gene>
<organism evidence="2 3">
    <name type="scientific">Rotaria magnacalcarata</name>
    <dbReference type="NCBI Taxonomy" id="392030"/>
    <lineage>
        <taxon>Eukaryota</taxon>
        <taxon>Metazoa</taxon>
        <taxon>Spiralia</taxon>
        <taxon>Gnathifera</taxon>
        <taxon>Rotifera</taxon>
        <taxon>Eurotatoria</taxon>
        <taxon>Bdelloidea</taxon>
        <taxon>Philodinida</taxon>
        <taxon>Philodinidae</taxon>
        <taxon>Rotaria</taxon>
    </lineage>
</organism>
<proteinExistence type="predicted"/>
<comment type="caution">
    <text evidence="2">The sequence shown here is derived from an EMBL/GenBank/DDBJ whole genome shotgun (WGS) entry which is preliminary data.</text>
</comment>
<feature type="chain" id="PRO_5032590277" evidence="1">
    <location>
        <begin position="29"/>
        <end position="164"/>
    </location>
</feature>
<evidence type="ECO:0000256" key="1">
    <source>
        <dbReference type="SAM" id="SignalP"/>
    </source>
</evidence>
<name>A0A815MSD5_9BILA</name>
<protein>
    <submittedName>
        <fullName evidence="2">Uncharacterized protein</fullName>
    </submittedName>
</protein>
<evidence type="ECO:0000313" key="3">
    <source>
        <dbReference type="Proteomes" id="UP000663834"/>
    </source>
</evidence>
<keyword evidence="1" id="KW-0732">Signal</keyword>
<dbReference type="AlphaFoldDB" id="A0A815MSD5"/>
<feature type="signal peptide" evidence="1">
    <location>
        <begin position="1"/>
        <end position="28"/>
    </location>
</feature>